<dbReference type="RefSeq" id="WP_039462138.1">
    <property type="nucleotide sequence ID" value="NZ_JWLZ01000159.1"/>
</dbReference>
<accession>A0A0B9G3L9</accession>
<reference evidence="1 2" key="1">
    <citation type="submission" date="2014-12" db="EMBL/GenBank/DDBJ databases">
        <title>Genome sequencing of Photobacterium gaetbulicola AD005a.</title>
        <authorList>
            <person name="Adrian T.G.S."/>
            <person name="Chan K.G."/>
        </authorList>
    </citation>
    <scope>NUCLEOTIDE SEQUENCE [LARGE SCALE GENOMIC DNA]</scope>
    <source>
        <strain evidence="1 2">AD005a</strain>
    </source>
</reference>
<protein>
    <recommendedName>
        <fullName evidence="3">4-oxalocrotonate tautomerase</fullName>
    </recommendedName>
</protein>
<evidence type="ECO:0000313" key="1">
    <source>
        <dbReference type="EMBL" id="KHT63184.1"/>
    </source>
</evidence>
<evidence type="ECO:0008006" key="3">
    <source>
        <dbReference type="Google" id="ProtNLM"/>
    </source>
</evidence>
<dbReference type="InterPro" id="IPR014347">
    <property type="entry name" value="Tautomerase/MIF_sf"/>
</dbReference>
<dbReference type="AlphaFoldDB" id="A0A0B9G3L9"/>
<proteinExistence type="predicted"/>
<comment type="caution">
    <text evidence="1">The sequence shown here is derived from an EMBL/GenBank/DDBJ whole genome shotgun (WGS) entry which is preliminary data.</text>
</comment>
<dbReference type="Proteomes" id="UP000031278">
    <property type="component" value="Unassembled WGS sequence"/>
</dbReference>
<evidence type="ECO:0000313" key="2">
    <source>
        <dbReference type="Proteomes" id="UP000031278"/>
    </source>
</evidence>
<dbReference type="PANTHER" id="PTHR38460:SF1">
    <property type="entry name" value="TAUTOMERASE YOLI-RELATED"/>
    <property type="match status" value="1"/>
</dbReference>
<dbReference type="Pfam" id="PF14552">
    <property type="entry name" value="Tautomerase_2"/>
    <property type="match status" value="1"/>
</dbReference>
<name>A0A0B9G3L9_9GAMM</name>
<dbReference type="EMBL" id="JWLZ01000159">
    <property type="protein sequence ID" value="KHT63184.1"/>
    <property type="molecule type" value="Genomic_DNA"/>
</dbReference>
<organism evidence="1 2">
    <name type="scientific">Photobacterium gaetbulicola</name>
    <dbReference type="NCBI Taxonomy" id="1295392"/>
    <lineage>
        <taxon>Bacteria</taxon>
        <taxon>Pseudomonadati</taxon>
        <taxon>Pseudomonadota</taxon>
        <taxon>Gammaproteobacteria</taxon>
        <taxon>Vibrionales</taxon>
        <taxon>Vibrionaceae</taxon>
        <taxon>Photobacterium</taxon>
    </lineage>
</organism>
<gene>
    <name evidence="1" type="ORF">RJ45_12215</name>
</gene>
<dbReference type="SUPFAM" id="SSF55331">
    <property type="entry name" value="Tautomerase/MIF"/>
    <property type="match status" value="1"/>
</dbReference>
<dbReference type="PANTHER" id="PTHR38460">
    <property type="entry name" value="TAUTOMERASE YOLI-RELATED"/>
    <property type="match status" value="1"/>
</dbReference>
<dbReference type="InterPro" id="IPR037479">
    <property type="entry name" value="Tauto_MSAD"/>
</dbReference>
<sequence>MIVIYGIKERLNPIKARLSDVIQSCMGRELGLPEDKRSHRFIPMEKEDFYYPGGRSDAYTVIEINMMEGRREATQKALIKSLFIEIEKALGISPVDIEIIIKEQPAHCWGFRGMTGDEVTDLKYRVKV</sequence>
<dbReference type="Gene3D" id="3.30.429.10">
    <property type="entry name" value="Macrophage Migration Inhibitory Factor"/>
    <property type="match status" value="1"/>
</dbReference>